<name>A0A0J9SMY0_PLAV1</name>
<proteinExistence type="predicted"/>
<feature type="compositionally biased region" description="Polar residues" evidence="1">
    <location>
        <begin position="279"/>
        <end position="289"/>
    </location>
</feature>
<protein>
    <submittedName>
        <fullName evidence="2">Uncharacterized protein</fullName>
    </submittedName>
</protein>
<feature type="region of interest" description="Disordered" evidence="1">
    <location>
        <begin position="308"/>
        <end position="346"/>
    </location>
</feature>
<dbReference type="OrthoDB" id="377379at2759"/>
<dbReference type="AlphaFoldDB" id="A0A0J9SMY0"/>
<feature type="region of interest" description="Disordered" evidence="1">
    <location>
        <begin position="138"/>
        <end position="158"/>
    </location>
</feature>
<feature type="region of interest" description="Disordered" evidence="1">
    <location>
        <begin position="1"/>
        <end position="27"/>
    </location>
</feature>
<feature type="region of interest" description="Disordered" evidence="1">
    <location>
        <begin position="279"/>
        <end position="298"/>
    </location>
</feature>
<dbReference type="EMBL" id="KQ234864">
    <property type="protein sequence ID" value="KMZ84106.1"/>
    <property type="molecule type" value="Genomic_DNA"/>
</dbReference>
<gene>
    <name evidence="2" type="ORF">PVBG_02333</name>
</gene>
<accession>A0A0J9SMY0</accession>
<feature type="compositionally biased region" description="Basic and acidic residues" evidence="1">
    <location>
        <begin position="7"/>
        <end position="27"/>
    </location>
</feature>
<dbReference type="Proteomes" id="UP000053327">
    <property type="component" value="Unassembled WGS sequence"/>
</dbReference>
<sequence>MQGGNVEGERREEKGEEKLEQKGEENLEQKWRKKREDAYIQRINFSEITGHGETDKRIEYLWNLALCTVYENTKLSMKYITLIKKITKNNVLFDNVCCHHCNLIYIPFYNCEIKKPDEKNFIVYRCFLCKRKKRQTLRDPKNKGKNAPLENSDGRNVPSNPRNWGLFFINEIDEYEIGKKTPGDQTGDIKVEDHSQGNIPSGGVNVEDYSKGNIPSGGVNAEDNFPGDIPVEEPPNQVIPIENIKDFFTIDYGTASCTINREILTPMIQQISDGKNNNLKNLNSAGENSNVRKKRTLDGSIKWNEKSDTVKEATTKADDLSNAQERAVSKSPPNLSNVNSAQKSNVPSIGKNIPILGRTDNYLNFNKPKKKKKKNILDIL</sequence>
<feature type="compositionally biased region" description="Polar residues" evidence="1">
    <location>
        <begin position="331"/>
        <end position="346"/>
    </location>
</feature>
<evidence type="ECO:0000313" key="3">
    <source>
        <dbReference type="Proteomes" id="UP000053327"/>
    </source>
</evidence>
<feature type="compositionally biased region" description="Basic and acidic residues" evidence="1">
    <location>
        <begin position="308"/>
        <end position="319"/>
    </location>
</feature>
<evidence type="ECO:0000313" key="2">
    <source>
        <dbReference type="EMBL" id="KMZ84106.1"/>
    </source>
</evidence>
<organism evidence="2 3">
    <name type="scientific">Plasmodium vivax (strain Brazil I)</name>
    <dbReference type="NCBI Taxonomy" id="1033975"/>
    <lineage>
        <taxon>Eukaryota</taxon>
        <taxon>Sar</taxon>
        <taxon>Alveolata</taxon>
        <taxon>Apicomplexa</taxon>
        <taxon>Aconoidasida</taxon>
        <taxon>Haemosporida</taxon>
        <taxon>Plasmodiidae</taxon>
        <taxon>Plasmodium</taxon>
        <taxon>Plasmodium (Plasmodium)</taxon>
    </lineage>
</organism>
<reference evidence="2 3" key="1">
    <citation type="submission" date="2011-08" db="EMBL/GenBank/DDBJ databases">
        <title>The Genome Sequence of Plasmodium vivax Brazil I.</title>
        <authorList>
            <consortium name="The Broad Institute Genome Sequencing Platform"/>
            <consortium name="The Broad Institute Genome Sequencing Center for Infectious Disease"/>
            <person name="Neafsey D."/>
            <person name="Carlton J."/>
            <person name="Barnwell J."/>
            <person name="Collins W."/>
            <person name="Escalante A."/>
            <person name="Mullikin J."/>
            <person name="Saul A."/>
            <person name="Guigo R."/>
            <person name="Camara F."/>
            <person name="Young S.K."/>
            <person name="Zeng Q."/>
            <person name="Gargeya S."/>
            <person name="Fitzgerald M."/>
            <person name="Haas B."/>
            <person name="Abouelleil A."/>
            <person name="Alvarado L."/>
            <person name="Arachchi H.M."/>
            <person name="Berlin A."/>
            <person name="Brown A."/>
            <person name="Chapman S.B."/>
            <person name="Chen Z."/>
            <person name="Dunbar C."/>
            <person name="Freedman E."/>
            <person name="Gearin G."/>
            <person name="Gellesch M."/>
            <person name="Goldberg J."/>
            <person name="Griggs A."/>
            <person name="Gujja S."/>
            <person name="Heiman D."/>
            <person name="Howarth C."/>
            <person name="Larson L."/>
            <person name="Lui A."/>
            <person name="MacDonald P.J.P."/>
            <person name="Montmayeur A."/>
            <person name="Murphy C."/>
            <person name="Neiman D."/>
            <person name="Pearson M."/>
            <person name="Priest M."/>
            <person name="Roberts A."/>
            <person name="Saif S."/>
            <person name="Shea T."/>
            <person name="Shenoy N."/>
            <person name="Sisk P."/>
            <person name="Stolte C."/>
            <person name="Sykes S."/>
            <person name="Wortman J."/>
            <person name="Nusbaum C."/>
            <person name="Birren B."/>
        </authorList>
    </citation>
    <scope>NUCLEOTIDE SEQUENCE [LARGE SCALE GENOMIC DNA]</scope>
    <source>
        <strain evidence="2 3">Brazil I</strain>
    </source>
</reference>
<evidence type="ECO:0000256" key="1">
    <source>
        <dbReference type="SAM" id="MobiDB-lite"/>
    </source>
</evidence>